<keyword evidence="1" id="KW-0472">Membrane</keyword>
<sequence length="373" mass="42819">MTTMKYETQLFGGQTNLHCMKQILHNAKSNSHGCIRLAICIATAFAVVMLTACSDGNGTKSFHSSDEAIREYHGFLTTLRQNGKVSIQTLVKIVNEWRVLDDSVTSCISRDTVRKAHSYPFTVYHELNDSIHIELCRMAMSKQRTFHDLLYLREQTSSHVGDEELQQAVKEAQPFFASLDSLPIYNKGGKQAVLKRYLLFLQKSAKQGIHGKEDLLAFIKEEHLYFKSFLQYLPDFADDDIGDIRRNTEHCCREILRAADRKDLSHKDAMIYLSMRTNHRLLRNAQAAIEDLNSGRVKDEHTMHAYLLMMMQPFMTMDDLSVSVLSDKDKADLYKIADALPKEMDGLAKKLHLDKQRLSDMPMLMMKIYVTRL</sequence>
<comment type="caution">
    <text evidence="2">The sequence shown here is derived from an EMBL/GenBank/DDBJ whole genome shotgun (WGS) entry which is preliminary data.</text>
</comment>
<keyword evidence="1" id="KW-0812">Transmembrane</keyword>
<evidence type="ECO:0000313" key="2">
    <source>
        <dbReference type="EMBL" id="GKH70966.1"/>
    </source>
</evidence>
<name>A0AA37K4R2_9BACT</name>
<organism evidence="2 3">
    <name type="scientific">Parabacteroides merdae</name>
    <dbReference type="NCBI Taxonomy" id="46503"/>
    <lineage>
        <taxon>Bacteria</taxon>
        <taxon>Pseudomonadati</taxon>
        <taxon>Bacteroidota</taxon>
        <taxon>Bacteroidia</taxon>
        <taxon>Bacteroidales</taxon>
        <taxon>Tannerellaceae</taxon>
        <taxon>Parabacteroides</taxon>
    </lineage>
</organism>
<dbReference type="EMBL" id="BQNZ01000001">
    <property type="protein sequence ID" value="GKH70966.1"/>
    <property type="molecule type" value="Genomic_DNA"/>
</dbReference>
<proteinExistence type="predicted"/>
<gene>
    <name evidence="2" type="ORF">CE91St3_08290</name>
</gene>
<dbReference type="AlphaFoldDB" id="A0AA37K4R2"/>
<evidence type="ECO:0000313" key="3">
    <source>
        <dbReference type="Proteomes" id="UP001055114"/>
    </source>
</evidence>
<feature type="transmembrane region" description="Helical" evidence="1">
    <location>
        <begin position="34"/>
        <end position="52"/>
    </location>
</feature>
<evidence type="ECO:0000256" key="1">
    <source>
        <dbReference type="SAM" id="Phobius"/>
    </source>
</evidence>
<reference evidence="2" key="1">
    <citation type="submission" date="2022-01" db="EMBL/GenBank/DDBJ databases">
        <title>Novel bile acid biosynthetic pathways are enriched in the microbiome of centenarians.</title>
        <authorList>
            <person name="Sato Y."/>
            <person name="Atarashi K."/>
            <person name="Plichta R.D."/>
            <person name="Arai Y."/>
            <person name="Sasajima S."/>
            <person name="Kearney M.S."/>
            <person name="Suda W."/>
            <person name="Takeshita K."/>
            <person name="Sasaki T."/>
            <person name="Okamoto S."/>
            <person name="Skelly N.A."/>
            <person name="Okamura Y."/>
            <person name="Vlamakis H."/>
            <person name="Li Y."/>
            <person name="Tanoue T."/>
            <person name="Takei H."/>
            <person name="Nittono H."/>
            <person name="Narushima S."/>
            <person name="Irie J."/>
            <person name="Itoh H."/>
            <person name="Moriya K."/>
            <person name="Sugiura Y."/>
            <person name="Suematsu M."/>
            <person name="Moritoki N."/>
            <person name="Shibata S."/>
            <person name="Littman R.D."/>
            <person name="Fischbach A.M."/>
            <person name="Uwamino Y."/>
            <person name="Inoue T."/>
            <person name="Honda A."/>
            <person name="Hattori M."/>
            <person name="Murai T."/>
            <person name="Xavier J.R."/>
            <person name="Hirose N."/>
            <person name="Honda K."/>
        </authorList>
    </citation>
    <scope>NUCLEOTIDE SEQUENCE</scope>
    <source>
        <strain evidence="2">CE91-St3</strain>
    </source>
</reference>
<protein>
    <submittedName>
        <fullName evidence="2">Uncharacterized protein</fullName>
    </submittedName>
</protein>
<dbReference type="Proteomes" id="UP001055114">
    <property type="component" value="Unassembled WGS sequence"/>
</dbReference>
<keyword evidence="1" id="KW-1133">Transmembrane helix</keyword>
<accession>A0AA37K4R2</accession>